<keyword evidence="6" id="KW-0770">Synapse</keyword>
<evidence type="ECO:0000259" key="17">
    <source>
        <dbReference type="Pfam" id="PF02932"/>
    </source>
</evidence>
<dbReference type="EMBL" id="NEDP02005588">
    <property type="protein sequence ID" value="OWF37498.1"/>
    <property type="molecule type" value="Genomic_DNA"/>
</dbReference>
<dbReference type="GO" id="GO:0045211">
    <property type="term" value="C:postsynaptic membrane"/>
    <property type="evidence" value="ECO:0007669"/>
    <property type="project" value="InterPro"/>
</dbReference>
<evidence type="ECO:0000256" key="8">
    <source>
        <dbReference type="ARBA" id="ARBA00023136"/>
    </source>
</evidence>
<comment type="subcellular location">
    <subcellularLocation>
        <location evidence="14">Synaptic cell membrane</location>
        <topology evidence="14">Multi-pass membrane protein</topology>
    </subcellularLocation>
</comment>
<feature type="transmembrane region" description="Helical" evidence="15">
    <location>
        <begin position="249"/>
        <end position="273"/>
    </location>
</feature>
<dbReference type="InterPro" id="IPR036719">
    <property type="entry name" value="Neuro-gated_channel_TM_sf"/>
</dbReference>
<feature type="domain" description="Neurotransmitter-gated ion-channel transmembrane" evidence="17">
    <location>
        <begin position="256"/>
        <end position="491"/>
    </location>
</feature>
<evidence type="ECO:0000256" key="4">
    <source>
        <dbReference type="ARBA" id="ARBA00022692"/>
    </source>
</evidence>
<evidence type="ECO:0000256" key="3">
    <source>
        <dbReference type="ARBA" id="ARBA00022475"/>
    </source>
</evidence>
<dbReference type="Gene3D" id="2.70.170.10">
    <property type="entry name" value="Neurotransmitter-gated ion-channel ligand-binding domain"/>
    <property type="match status" value="1"/>
</dbReference>
<dbReference type="CDD" id="cd19051">
    <property type="entry name" value="LGIC_TM_cation"/>
    <property type="match status" value="1"/>
</dbReference>
<feature type="transmembrane region" description="Helical" evidence="15">
    <location>
        <begin position="12"/>
        <end position="34"/>
    </location>
</feature>
<dbReference type="InterPro" id="IPR006029">
    <property type="entry name" value="Neurotrans-gated_channel_TM"/>
</dbReference>
<dbReference type="STRING" id="6573.A0A210PLW9"/>
<dbReference type="GO" id="GO:0004888">
    <property type="term" value="F:transmembrane signaling receptor activity"/>
    <property type="evidence" value="ECO:0007669"/>
    <property type="project" value="InterPro"/>
</dbReference>
<organism evidence="18 19">
    <name type="scientific">Mizuhopecten yessoensis</name>
    <name type="common">Japanese scallop</name>
    <name type="synonym">Patinopecten yessoensis</name>
    <dbReference type="NCBI Taxonomy" id="6573"/>
    <lineage>
        <taxon>Eukaryota</taxon>
        <taxon>Metazoa</taxon>
        <taxon>Spiralia</taxon>
        <taxon>Lophotrochozoa</taxon>
        <taxon>Mollusca</taxon>
        <taxon>Bivalvia</taxon>
        <taxon>Autobranchia</taxon>
        <taxon>Pteriomorphia</taxon>
        <taxon>Pectinida</taxon>
        <taxon>Pectinoidea</taxon>
        <taxon>Pectinidae</taxon>
        <taxon>Mizuhopecten</taxon>
    </lineage>
</organism>
<feature type="domain" description="Neurotransmitter-gated ion-channel ligand-binding" evidence="16">
    <location>
        <begin position="37"/>
        <end position="249"/>
    </location>
</feature>
<dbReference type="SUPFAM" id="SSF90112">
    <property type="entry name" value="Neurotransmitter-gated ion-channel transmembrane pore"/>
    <property type="match status" value="1"/>
</dbReference>
<evidence type="ECO:0000256" key="11">
    <source>
        <dbReference type="ARBA" id="ARBA00023180"/>
    </source>
</evidence>
<keyword evidence="12" id="KW-1071">Ligand-gated ion channel</keyword>
<dbReference type="GO" id="GO:0022848">
    <property type="term" value="F:acetylcholine-gated monoatomic cation-selective channel activity"/>
    <property type="evidence" value="ECO:0007669"/>
    <property type="project" value="InterPro"/>
</dbReference>
<dbReference type="InterPro" id="IPR006202">
    <property type="entry name" value="Neur_chan_lig-bd"/>
</dbReference>
<feature type="transmembrane region" description="Helical" evidence="15">
    <location>
        <begin position="474"/>
        <end position="494"/>
    </location>
</feature>
<accession>A0A210PLW9</accession>
<sequence>MPSVCCFDWNVFNLLLILSVGIIGSVHADSKVFMSKEKQLIKKLLDRYERYGRIGRPVVNTSDSILVHFGISLIQILNVDEKNQVLETNVWFTYTWNDVMLTWNASEHENIQIVHVPADRVWLPDIVLYNFADPRLKEQREALVVVESSGAVLWMPQAILRSSCQFDTTYFPFDEQKCLLKFGSWTYDGKKLGLQFKDSLEQFSLSDYMKGTEWTITKNFATRNEKFYECCPDTPYPDLTFRLHIKRKVAFYSFILILPCALLSTLTLVIFWVPPESPAKLVLGMNVFVAFFVLLLLLADSTPKAADSIPLIGAYFCLSMVMITMSTVLSTIVANMFFRGVRINRAPAWLRKFMIDIVARVFMIRDKLIEKQAEPPQKNSWNIKYTGGATSKLPETEMKFAKVRLLDEGKEDGYEQNNKDCNIERLNIIRSSLSEDIRIIREILEAYRDKKAKAEQKEKYIREWKIICCITDRLFFLMYLIINIIGIVIIFFVAT</sequence>
<dbReference type="Pfam" id="PF02932">
    <property type="entry name" value="Neur_chan_memb"/>
    <property type="match status" value="1"/>
</dbReference>
<dbReference type="InterPro" id="IPR002394">
    <property type="entry name" value="Nicotinic_acetylcholine_rcpt"/>
</dbReference>
<keyword evidence="11" id="KW-0325">Glycoprotein</keyword>
<evidence type="ECO:0000256" key="2">
    <source>
        <dbReference type="ARBA" id="ARBA00022448"/>
    </source>
</evidence>
<feature type="transmembrane region" description="Helical" evidence="15">
    <location>
        <begin position="279"/>
        <end position="299"/>
    </location>
</feature>
<keyword evidence="10 18" id="KW-0675">Receptor</keyword>
<name>A0A210PLW9_MIZYE</name>
<evidence type="ECO:0000256" key="12">
    <source>
        <dbReference type="ARBA" id="ARBA00023286"/>
    </source>
</evidence>
<dbReference type="InterPro" id="IPR036734">
    <property type="entry name" value="Neur_chan_lig-bd_sf"/>
</dbReference>
<feature type="transmembrane region" description="Helical" evidence="15">
    <location>
        <begin position="311"/>
        <end position="334"/>
    </location>
</feature>
<dbReference type="OrthoDB" id="5975154at2759"/>
<reference evidence="18 19" key="1">
    <citation type="journal article" date="2017" name="Nat. Ecol. Evol.">
        <title>Scallop genome provides insights into evolution of bilaterian karyotype and development.</title>
        <authorList>
            <person name="Wang S."/>
            <person name="Zhang J."/>
            <person name="Jiao W."/>
            <person name="Li J."/>
            <person name="Xun X."/>
            <person name="Sun Y."/>
            <person name="Guo X."/>
            <person name="Huan P."/>
            <person name="Dong B."/>
            <person name="Zhang L."/>
            <person name="Hu X."/>
            <person name="Sun X."/>
            <person name="Wang J."/>
            <person name="Zhao C."/>
            <person name="Wang Y."/>
            <person name="Wang D."/>
            <person name="Huang X."/>
            <person name="Wang R."/>
            <person name="Lv J."/>
            <person name="Li Y."/>
            <person name="Zhang Z."/>
            <person name="Liu B."/>
            <person name="Lu W."/>
            <person name="Hui Y."/>
            <person name="Liang J."/>
            <person name="Zhou Z."/>
            <person name="Hou R."/>
            <person name="Li X."/>
            <person name="Liu Y."/>
            <person name="Li H."/>
            <person name="Ning X."/>
            <person name="Lin Y."/>
            <person name="Zhao L."/>
            <person name="Xing Q."/>
            <person name="Dou J."/>
            <person name="Li Y."/>
            <person name="Mao J."/>
            <person name="Guo H."/>
            <person name="Dou H."/>
            <person name="Li T."/>
            <person name="Mu C."/>
            <person name="Jiang W."/>
            <person name="Fu Q."/>
            <person name="Fu X."/>
            <person name="Miao Y."/>
            <person name="Liu J."/>
            <person name="Yu Q."/>
            <person name="Li R."/>
            <person name="Liao H."/>
            <person name="Li X."/>
            <person name="Kong Y."/>
            <person name="Jiang Z."/>
            <person name="Chourrout D."/>
            <person name="Li R."/>
            <person name="Bao Z."/>
        </authorList>
    </citation>
    <scope>NUCLEOTIDE SEQUENCE [LARGE SCALE GENOMIC DNA]</scope>
    <source>
        <strain evidence="18 19">PY_sf001</strain>
    </source>
</reference>
<evidence type="ECO:0000256" key="13">
    <source>
        <dbReference type="ARBA" id="ARBA00023303"/>
    </source>
</evidence>
<evidence type="ECO:0000256" key="15">
    <source>
        <dbReference type="SAM" id="Phobius"/>
    </source>
</evidence>
<dbReference type="Gene3D" id="1.20.58.390">
    <property type="entry name" value="Neurotransmitter-gated ion-channel transmembrane domain"/>
    <property type="match status" value="1"/>
</dbReference>
<keyword evidence="9" id="KW-1015">Disulfide bond</keyword>
<dbReference type="PRINTS" id="PR00252">
    <property type="entry name" value="NRIONCHANNEL"/>
</dbReference>
<dbReference type="NCBIfam" id="TIGR00860">
    <property type="entry name" value="LIC"/>
    <property type="match status" value="1"/>
</dbReference>
<dbReference type="Proteomes" id="UP000242188">
    <property type="component" value="Unassembled WGS sequence"/>
</dbReference>
<evidence type="ECO:0000313" key="18">
    <source>
        <dbReference type="EMBL" id="OWF37498.1"/>
    </source>
</evidence>
<comment type="similarity">
    <text evidence="1">Belongs to the ligand-gated ion channel (TC 1.A.9) family. Acetylcholine receptor (TC 1.A.9.1) subfamily.</text>
</comment>
<evidence type="ECO:0000256" key="1">
    <source>
        <dbReference type="ARBA" id="ARBA00009237"/>
    </source>
</evidence>
<dbReference type="Pfam" id="PF02931">
    <property type="entry name" value="Neur_chan_LBD"/>
    <property type="match status" value="1"/>
</dbReference>
<dbReference type="InterPro" id="IPR006201">
    <property type="entry name" value="Neur_channel"/>
</dbReference>
<keyword evidence="4 15" id="KW-0812">Transmembrane</keyword>
<keyword evidence="8 15" id="KW-0472">Membrane</keyword>
<dbReference type="AlphaFoldDB" id="A0A210PLW9"/>
<keyword evidence="13" id="KW-0407">Ion channel</keyword>
<evidence type="ECO:0000256" key="9">
    <source>
        <dbReference type="ARBA" id="ARBA00023157"/>
    </source>
</evidence>
<gene>
    <name evidence="18" type="ORF">KP79_PYT06069</name>
</gene>
<evidence type="ECO:0000256" key="14">
    <source>
        <dbReference type="ARBA" id="ARBA00034099"/>
    </source>
</evidence>
<evidence type="ECO:0000259" key="16">
    <source>
        <dbReference type="Pfam" id="PF02931"/>
    </source>
</evidence>
<keyword evidence="7" id="KW-0406">Ion transport</keyword>
<proteinExistence type="inferred from homology"/>
<dbReference type="PRINTS" id="PR00254">
    <property type="entry name" value="NICOTINICR"/>
</dbReference>
<keyword evidence="2" id="KW-0813">Transport</keyword>
<dbReference type="PANTHER" id="PTHR18945">
    <property type="entry name" value="NEUROTRANSMITTER GATED ION CHANNEL"/>
    <property type="match status" value="1"/>
</dbReference>
<keyword evidence="5 15" id="KW-1133">Transmembrane helix</keyword>
<dbReference type="FunFam" id="2.70.170.10:FF:000016">
    <property type="entry name" value="Nicotinic acetylcholine receptor subunit"/>
    <property type="match status" value="1"/>
</dbReference>
<dbReference type="InterPro" id="IPR038050">
    <property type="entry name" value="Neuro_actylchol_rec"/>
</dbReference>
<evidence type="ECO:0000256" key="6">
    <source>
        <dbReference type="ARBA" id="ARBA00023018"/>
    </source>
</evidence>
<evidence type="ECO:0000256" key="10">
    <source>
        <dbReference type="ARBA" id="ARBA00023170"/>
    </source>
</evidence>
<comment type="caution">
    <text evidence="18">The sequence shown here is derived from an EMBL/GenBank/DDBJ whole genome shotgun (WGS) entry which is preliminary data.</text>
</comment>
<evidence type="ECO:0000313" key="19">
    <source>
        <dbReference type="Proteomes" id="UP000242188"/>
    </source>
</evidence>
<dbReference type="SUPFAM" id="SSF63712">
    <property type="entry name" value="Nicotinic receptor ligand binding domain-like"/>
    <property type="match status" value="1"/>
</dbReference>
<protein>
    <submittedName>
        <fullName evidence="18">Neuronal acetylcholine receptor subunit alpha-3</fullName>
    </submittedName>
</protein>
<evidence type="ECO:0000256" key="5">
    <source>
        <dbReference type="ARBA" id="ARBA00022989"/>
    </source>
</evidence>
<evidence type="ECO:0000256" key="7">
    <source>
        <dbReference type="ARBA" id="ARBA00023065"/>
    </source>
</evidence>
<keyword evidence="3" id="KW-1003">Cell membrane</keyword>
<keyword evidence="19" id="KW-1185">Reference proteome</keyword>